<evidence type="ECO:0000256" key="1">
    <source>
        <dbReference type="ARBA" id="ARBA00004202"/>
    </source>
</evidence>
<dbReference type="SMART" id="SM00382">
    <property type="entry name" value="AAA"/>
    <property type="match status" value="1"/>
</dbReference>
<evidence type="ECO:0000313" key="10">
    <source>
        <dbReference type="Proteomes" id="UP000288388"/>
    </source>
</evidence>
<keyword evidence="4" id="KW-1003">Cell membrane</keyword>
<dbReference type="SUPFAM" id="SSF52540">
    <property type="entry name" value="P-loop containing nucleoside triphosphate hydrolases"/>
    <property type="match status" value="1"/>
</dbReference>
<evidence type="ECO:0000256" key="4">
    <source>
        <dbReference type="ARBA" id="ARBA00022475"/>
    </source>
</evidence>
<proteinExistence type="inferred from homology"/>
<dbReference type="CDD" id="cd03257">
    <property type="entry name" value="ABC_NikE_OppD_transporters"/>
    <property type="match status" value="1"/>
</dbReference>
<evidence type="ECO:0000256" key="5">
    <source>
        <dbReference type="ARBA" id="ARBA00022741"/>
    </source>
</evidence>
<keyword evidence="3" id="KW-0813">Transport</keyword>
<sequence>MEKELLRVEGLTVKFRTYNGEVTAVNNLELLLNENETLGIVGESGSGKSVTSLSIMGLLDEATSTVTGKALFRGEDLIAMKEKEKQHFRGNHLAMIFQEPMTSLNPLHKCGKQIVESMLIHTNISKTDAKEKAIELLKLVGIPAPEQRFNEYPHQMSGGMRQRVMIAMALACDPQLLIADEPTTALDVTIQAQILEVLKELKERLKMGIILITHDLGVVSEICDRVVVMYTGKVVEQGLIREILDNPKHPYTEGLIAAIPNINDKKGKLSSIDGMVPQLNEMPKGCSFHPRCPYAMAICKENRPAITTSEDGRKVRCFKYSTEEETEVTT</sequence>
<dbReference type="PROSITE" id="PS50893">
    <property type="entry name" value="ABC_TRANSPORTER_2"/>
    <property type="match status" value="1"/>
</dbReference>
<gene>
    <name evidence="9" type="ORF">EK398_05325</name>
</gene>
<dbReference type="InterPro" id="IPR013563">
    <property type="entry name" value="Oligopep_ABC_C"/>
</dbReference>
<dbReference type="NCBIfam" id="TIGR01727">
    <property type="entry name" value="oligo_HPY"/>
    <property type="match status" value="1"/>
</dbReference>
<dbReference type="InterPro" id="IPR003439">
    <property type="entry name" value="ABC_transporter-like_ATP-bd"/>
</dbReference>
<evidence type="ECO:0000313" key="9">
    <source>
        <dbReference type="EMBL" id="RVU94309.1"/>
    </source>
</evidence>
<dbReference type="InterPro" id="IPR027417">
    <property type="entry name" value="P-loop_NTPase"/>
</dbReference>
<dbReference type="RefSeq" id="WP_127978485.1">
    <property type="nucleotide sequence ID" value="NZ_JBPFKW010000233.1"/>
</dbReference>
<comment type="subcellular location">
    <subcellularLocation>
        <location evidence="1">Cell membrane</location>
        <topology evidence="1">Peripheral membrane protein</topology>
    </subcellularLocation>
</comment>
<dbReference type="Pfam" id="PF00005">
    <property type="entry name" value="ABC_tran"/>
    <property type="match status" value="1"/>
</dbReference>
<dbReference type="Pfam" id="PF08352">
    <property type="entry name" value="oligo_HPY"/>
    <property type="match status" value="1"/>
</dbReference>
<evidence type="ECO:0000259" key="8">
    <source>
        <dbReference type="PROSITE" id="PS50893"/>
    </source>
</evidence>
<feature type="domain" description="ABC transporter" evidence="8">
    <location>
        <begin position="6"/>
        <end position="256"/>
    </location>
</feature>
<dbReference type="EMBL" id="RYZS01000001">
    <property type="protein sequence ID" value="RVU94309.1"/>
    <property type="molecule type" value="Genomic_DNA"/>
</dbReference>
<evidence type="ECO:0000256" key="3">
    <source>
        <dbReference type="ARBA" id="ARBA00022448"/>
    </source>
</evidence>
<accession>A0A437ULE1</accession>
<dbReference type="AlphaFoldDB" id="A0A437ULE1"/>
<evidence type="ECO:0000256" key="7">
    <source>
        <dbReference type="ARBA" id="ARBA00023136"/>
    </source>
</evidence>
<dbReference type="Gene3D" id="3.40.50.300">
    <property type="entry name" value="P-loop containing nucleotide triphosphate hydrolases"/>
    <property type="match status" value="1"/>
</dbReference>
<name>A0A437ULE1_ENTAV</name>
<dbReference type="InterPro" id="IPR050388">
    <property type="entry name" value="ABC_Ni/Peptide_Import"/>
</dbReference>
<dbReference type="InterPro" id="IPR017871">
    <property type="entry name" value="ABC_transporter-like_CS"/>
</dbReference>
<organism evidence="9 10">
    <name type="scientific">Enterococcus avium</name>
    <name type="common">Streptococcus avium</name>
    <dbReference type="NCBI Taxonomy" id="33945"/>
    <lineage>
        <taxon>Bacteria</taxon>
        <taxon>Bacillati</taxon>
        <taxon>Bacillota</taxon>
        <taxon>Bacilli</taxon>
        <taxon>Lactobacillales</taxon>
        <taxon>Enterococcaceae</taxon>
        <taxon>Enterococcus</taxon>
    </lineage>
</organism>
<reference evidence="9 10" key="1">
    <citation type="submission" date="2018-12" db="EMBL/GenBank/DDBJ databases">
        <title>A novel vanA-carrying plasmid in a clinical isolate of Enterococcus avium.</title>
        <authorList>
            <person name="Bernasconi O.J."/>
            <person name="Luzzaro F."/>
            <person name="Endimiani A."/>
        </authorList>
    </citation>
    <scope>NUCLEOTIDE SEQUENCE [LARGE SCALE GENOMIC DNA]</scope>
    <source>
        <strain evidence="9 10">LC0559/18</strain>
    </source>
</reference>
<comment type="similarity">
    <text evidence="2">Belongs to the ABC transporter superfamily.</text>
</comment>
<protein>
    <submittedName>
        <fullName evidence="9">ABC transporter ATP-binding protein</fullName>
    </submittedName>
</protein>
<dbReference type="GO" id="GO:0005524">
    <property type="term" value="F:ATP binding"/>
    <property type="evidence" value="ECO:0007669"/>
    <property type="project" value="UniProtKB-KW"/>
</dbReference>
<dbReference type="PROSITE" id="PS00211">
    <property type="entry name" value="ABC_TRANSPORTER_1"/>
    <property type="match status" value="1"/>
</dbReference>
<dbReference type="GO" id="GO:0015833">
    <property type="term" value="P:peptide transport"/>
    <property type="evidence" value="ECO:0007669"/>
    <property type="project" value="InterPro"/>
</dbReference>
<dbReference type="PANTHER" id="PTHR43297:SF2">
    <property type="entry name" value="DIPEPTIDE TRANSPORT ATP-BINDING PROTEIN DPPD"/>
    <property type="match status" value="1"/>
</dbReference>
<keyword evidence="6 9" id="KW-0067">ATP-binding</keyword>
<dbReference type="Proteomes" id="UP000288388">
    <property type="component" value="Unassembled WGS sequence"/>
</dbReference>
<dbReference type="FunFam" id="3.40.50.300:FF:000016">
    <property type="entry name" value="Oligopeptide ABC transporter ATP-binding component"/>
    <property type="match status" value="1"/>
</dbReference>
<keyword evidence="5" id="KW-0547">Nucleotide-binding</keyword>
<dbReference type="InterPro" id="IPR003593">
    <property type="entry name" value="AAA+_ATPase"/>
</dbReference>
<keyword evidence="7" id="KW-0472">Membrane</keyword>
<dbReference type="GO" id="GO:0016887">
    <property type="term" value="F:ATP hydrolysis activity"/>
    <property type="evidence" value="ECO:0007669"/>
    <property type="project" value="InterPro"/>
</dbReference>
<comment type="caution">
    <text evidence="9">The sequence shown here is derived from an EMBL/GenBank/DDBJ whole genome shotgun (WGS) entry which is preliminary data.</text>
</comment>
<dbReference type="PANTHER" id="PTHR43297">
    <property type="entry name" value="OLIGOPEPTIDE TRANSPORT ATP-BINDING PROTEIN APPD"/>
    <property type="match status" value="1"/>
</dbReference>
<evidence type="ECO:0000256" key="6">
    <source>
        <dbReference type="ARBA" id="ARBA00022840"/>
    </source>
</evidence>
<dbReference type="GO" id="GO:0005886">
    <property type="term" value="C:plasma membrane"/>
    <property type="evidence" value="ECO:0007669"/>
    <property type="project" value="UniProtKB-SubCell"/>
</dbReference>
<evidence type="ECO:0000256" key="2">
    <source>
        <dbReference type="ARBA" id="ARBA00005417"/>
    </source>
</evidence>